<evidence type="ECO:0000313" key="2">
    <source>
        <dbReference type="EMBL" id="QLF69390.1"/>
    </source>
</evidence>
<accession>A0ABX6QMC8</accession>
<protein>
    <submittedName>
        <fullName evidence="2">Flagellar basal body-associated FliL family protein</fullName>
    </submittedName>
</protein>
<dbReference type="EMBL" id="CP058350">
    <property type="protein sequence ID" value="QLF69390.1"/>
    <property type="molecule type" value="Genomic_DNA"/>
</dbReference>
<name>A0ABX6QMC8_9HYPH</name>
<evidence type="ECO:0000313" key="3">
    <source>
        <dbReference type="Proteomes" id="UP000308530"/>
    </source>
</evidence>
<proteinExistence type="predicted"/>
<keyword evidence="2" id="KW-0966">Cell projection</keyword>
<keyword evidence="2" id="KW-0969">Cilium</keyword>
<reference evidence="2 3" key="1">
    <citation type="submission" date="2020-06" db="EMBL/GenBank/DDBJ databases">
        <title>Genome sequence of Rhizobium sp strain ADMK78.</title>
        <authorList>
            <person name="Rahi P."/>
        </authorList>
    </citation>
    <scope>NUCLEOTIDE SEQUENCE [LARGE SCALE GENOMIC DNA]</scope>
    <source>
        <strain evidence="2 3">ADMK78</strain>
    </source>
</reference>
<gene>
    <name evidence="2" type="ORF">FE840_007450</name>
</gene>
<organism evidence="2 3">
    <name type="scientific">Peteryoungia desertarenae</name>
    <dbReference type="NCBI Taxonomy" id="1813451"/>
    <lineage>
        <taxon>Bacteria</taxon>
        <taxon>Pseudomonadati</taxon>
        <taxon>Pseudomonadota</taxon>
        <taxon>Alphaproteobacteria</taxon>
        <taxon>Hyphomicrobiales</taxon>
        <taxon>Rhizobiaceae</taxon>
        <taxon>Peteryoungia</taxon>
    </lineage>
</organism>
<dbReference type="Proteomes" id="UP000308530">
    <property type="component" value="Chromosome"/>
</dbReference>
<feature type="region of interest" description="Disordered" evidence="1">
    <location>
        <begin position="146"/>
        <end position="169"/>
    </location>
</feature>
<dbReference type="RefSeq" id="WP_138285476.1">
    <property type="nucleotide sequence ID" value="NZ_CP058350.1"/>
</dbReference>
<sequence>MVKILAAGIWVCLVTLGAVYFSISMATAPAEVAEEQATPLQLVPGESITIPLIADGAVNGYFLTRISFMMNADKLKNQELPITELMTDKLFTLLVGNEMADITRVSSFDVEAFREQIKTSMNEQFGEGMVERVLVEQLDYVSREAARRAADGETSGPMERTQFVEGEQP</sequence>
<evidence type="ECO:0000256" key="1">
    <source>
        <dbReference type="SAM" id="MobiDB-lite"/>
    </source>
</evidence>
<keyword evidence="2" id="KW-0282">Flagellum</keyword>
<keyword evidence="3" id="KW-1185">Reference proteome</keyword>